<dbReference type="Gene3D" id="1.20.910.10">
    <property type="entry name" value="Heme oxygenase-like"/>
    <property type="match status" value="1"/>
</dbReference>
<evidence type="ECO:0008006" key="2">
    <source>
        <dbReference type="Google" id="ProtNLM"/>
    </source>
</evidence>
<organism evidence="1">
    <name type="scientific">Aurantimonas coralicida</name>
    <dbReference type="NCBI Taxonomy" id="182270"/>
    <lineage>
        <taxon>Bacteria</taxon>
        <taxon>Pseudomonadati</taxon>
        <taxon>Pseudomonadota</taxon>
        <taxon>Alphaproteobacteria</taxon>
        <taxon>Hyphomicrobiales</taxon>
        <taxon>Aurantimonadaceae</taxon>
        <taxon>Aurantimonas</taxon>
    </lineage>
</organism>
<dbReference type="CDD" id="cd19166">
    <property type="entry name" value="HemeO-bac"/>
    <property type="match status" value="1"/>
</dbReference>
<dbReference type="AlphaFoldDB" id="A0A0P0YYY4"/>
<accession>A0A0P0YYY4</accession>
<dbReference type="EMBL" id="LC066374">
    <property type="protein sequence ID" value="BAT26827.1"/>
    <property type="molecule type" value="Genomic_DNA"/>
</dbReference>
<protein>
    <recommendedName>
        <fullName evidence="2">Heme oxygenase</fullName>
    </recommendedName>
</protein>
<evidence type="ECO:0000313" key="1">
    <source>
        <dbReference type="EMBL" id="BAT26827.1"/>
    </source>
</evidence>
<proteinExistence type="predicted"/>
<sequence length="179" mass="18838">MPPPNGTFSERLRTETASLHLRVDTAFSAFDLSTRSGYGGFLRAHARALPAVEAIVAAGISVAATRSRTDLAVADLQELGIDIPPSAPFDGPASPVAARGIHYVLEGSRLGGAVLQRRVPVAYPRRLLSASHERGGWRSVLADLDRWSEGQDETTIASAIAAAAACFSLFERSALAEAG</sequence>
<name>A0A0P0YYY4_9HYPH</name>
<dbReference type="RefSeq" id="WP_024352359.1">
    <property type="nucleotide sequence ID" value="NZ_BBWN01000019.1"/>
</dbReference>
<reference evidence="1" key="1">
    <citation type="journal article" date="2015" name="Proc. Natl. Acad. Sci. U.S.A.">
        <title>Bacterial clade with the ribosomal RNA operon on a small plasmid rather than the chromosome.</title>
        <authorList>
            <person name="Anda M."/>
            <person name="Ohtsubo Y."/>
            <person name="Okubo T."/>
            <person name="Sugawara M."/>
            <person name="Nagata Y."/>
            <person name="Tsuda M."/>
            <person name="Minamisawa K."/>
            <person name="Mitsui H."/>
        </authorList>
    </citation>
    <scope>NUCLEOTIDE SEQUENCE</scope>
    <source>
        <strain evidence="1">DSM 14790</strain>
    </source>
</reference>
<dbReference type="InterPro" id="IPR016084">
    <property type="entry name" value="Haem_Oase-like_multi-hlx"/>
</dbReference>
<dbReference type="SUPFAM" id="SSF48613">
    <property type="entry name" value="Heme oxygenase-like"/>
    <property type="match status" value="1"/>
</dbReference>